<reference evidence="3" key="1">
    <citation type="journal article" date="2014" name="Int. J. Syst. Evol. Microbiol.">
        <title>Complete genome sequence of Corynebacterium casei LMG S-19264T (=DSM 44701T), isolated from a smear-ripened cheese.</title>
        <authorList>
            <consortium name="US DOE Joint Genome Institute (JGI-PGF)"/>
            <person name="Walter F."/>
            <person name="Albersmeier A."/>
            <person name="Kalinowski J."/>
            <person name="Ruckert C."/>
        </authorList>
    </citation>
    <scope>NUCLEOTIDE SEQUENCE</scope>
    <source>
        <strain evidence="3">JCM 13064</strain>
    </source>
</reference>
<accession>A0A917R1R8</accession>
<dbReference type="Gene3D" id="2.160.20.120">
    <property type="match status" value="1"/>
</dbReference>
<evidence type="ECO:0000259" key="2">
    <source>
        <dbReference type="Pfam" id="PF13349"/>
    </source>
</evidence>
<dbReference type="AlphaFoldDB" id="A0A917R1R8"/>
<feature type="region of interest" description="Disordered" evidence="1">
    <location>
        <begin position="226"/>
        <end position="251"/>
    </location>
</feature>
<evidence type="ECO:0000313" key="3">
    <source>
        <dbReference type="EMBL" id="GGK82585.1"/>
    </source>
</evidence>
<feature type="domain" description="DUF4097" evidence="2">
    <location>
        <begin position="136"/>
        <end position="248"/>
    </location>
</feature>
<evidence type="ECO:0000256" key="1">
    <source>
        <dbReference type="SAM" id="MobiDB-lite"/>
    </source>
</evidence>
<comment type="caution">
    <text evidence="3">The sequence shown here is derived from an EMBL/GenBank/DDBJ whole genome shotgun (WGS) entry which is preliminary data.</text>
</comment>
<dbReference type="Proteomes" id="UP000645217">
    <property type="component" value="Unassembled WGS sequence"/>
</dbReference>
<reference evidence="3" key="2">
    <citation type="submission" date="2020-09" db="EMBL/GenBank/DDBJ databases">
        <authorList>
            <person name="Sun Q."/>
            <person name="Ohkuma M."/>
        </authorList>
    </citation>
    <scope>NUCLEOTIDE SEQUENCE</scope>
    <source>
        <strain evidence="3">JCM 13064</strain>
    </source>
</reference>
<proteinExistence type="predicted"/>
<name>A0A917R1R8_9ACTN</name>
<dbReference type="InterPro" id="IPR025164">
    <property type="entry name" value="Toastrack_DUF4097"/>
</dbReference>
<protein>
    <submittedName>
        <fullName evidence="3">Lipoprotein</fullName>
    </submittedName>
</protein>
<dbReference type="RefSeq" id="WP_189163289.1">
    <property type="nucleotide sequence ID" value="NZ_BMNT01000013.1"/>
</dbReference>
<keyword evidence="4" id="KW-1185">Reference proteome</keyword>
<keyword evidence="3" id="KW-0449">Lipoprotein</keyword>
<gene>
    <name evidence="3" type="ORF">GCM10007964_26530</name>
</gene>
<sequence>MNTPTTMTDPFPGARSARARTRPGRVLAAAALLGGGLLLTACGVTDLASPAKEETSAYDVDTKVPVLRVDAGAGDIRVTESDRAAFHVTEKLYWRNDKPVTEHPVQGDTLHLGYTCPRSGWSCGVDYTIEVPRGVRVSVKTGSGDVTLREVSGGLDVEAGSGTIDARGLSGGQAVARTGSGDVELRFTGTPDKVEVRTGSGTGVVHVPDGAYAVTAETGSGERKIAVTDDDSSPRTIVVRSGSGDAQVLPS</sequence>
<organism evidence="3 4">
    <name type="scientific">Sphaerisporangium melleum</name>
    <dbReference type="NCBI Taxonomy" id="321316"/>
    <lineage>
        <taxon>Bacteria</taxon>
        <taxon>Bacillati</taxon>
        <taxon>Actinomycetota</taxon>
        <taxon>Actinomycetes</taxon>
        <taxon>Streptosporangiales</taxon>
        <taxon>Streptosporangiaceae</taxon>
        <taxon>Sphaerisporangium</taxon>
    </lineage>
</organism>
<dbReference type="Pfam" id="PF13349">
    <property type="entry name" value="DUF4097"/>
    <property type="match status" value="1"/>
</dbReference>
<dbReference type="EMBL" id="BMNT01000013">
    <property type="protein sequence ID" value="GGK82585.1"/>
    <property type="molecule type" value="Genomic_DNA"/>
</dbReference>
<evidence type="ECO:0000313" key="4">
    <source>
        <dbReference type="Proteomes" id="UP000645217"/>
    </source>
</evidence>